<name>A0A450ZVF8_9GAMM</name>
<proteinExistence type="predicted"/>
<dbReference type="EMBL" id="CAADFW010000020">
    <property type="protein sequence ID" value="VFK57743.1"/>
    <property type="molecule type" value="Genomic_DNA"/>
</dbReference>
<protein>
    <submittedName>
        <fullName evidence="1">Uncharacterized protein</fullName>
    </submittedName>
</protein>
<dbReference type="AlphaFoldDB" id="A0A450ZVF8"/>
<gene>
    <name evidence="1" type="ORF">BECKTC1821F_GA0114240_102012</name>
</gene>
<sequence length="106" mass="12217">MIVRPDMREFQILDIHIEFKSVSLKERDLDDKAVAKMDIETLRALSAMRAKQREAERDSSVIGRSSTINSALYASEVSAWRRRGSSGWCSRSRRRENLLISRVGFD</sequence>
<reference evidence="1" key="1">
    <citation type="submission" date="2019-02" db="EMBL/GenBank/DDBJ databases">
        <authorList>
            <person name="Gruber-Vodicka R. H."/>
            <person name="Seah K. B. B."/>
        </authorList>
    </citation>
    <scope>NUCLEOTIDE SEQUENCE</scope>
    <source>
        <strain evidence="1">BECK_BZ126</strain>
    </source>
</reference>
<accession>A0A450ZVF8</accession>
<evidence type="ECO:0000313" key="1">
    <source>
        <dbReference type="EMBL" id="VFK57743.1"/>
    </source>
</evidence>
<organism evidence="1">
    <name type="scientific">Candidatus Kentrum sp. TC</name>
    <dbReference type="NCBI Taxonomy" id="2126339"/>
    <lineage>
        <taxon>Bacteria</taxon>
        <taxon>Pseudomonadati</taxon>
        <taxon>Pseudomonadota</taxon>
        <taxon>Gammaproteobacteria</taxon>
        <taxon>Candidatus Kentrum</taxon>
    </lineage>
</organism>